<evidence type="ECO:0000313" key="9">
    <source>
        <dbReference type="Proteomes" id="UP000800096"/>
    </source>
</evidence>
<proteinExistence type="inferred from homology"/>
<dbReference type="InterPro" id="IPR011701">
    <property type="entry name" value="MFS"/>
</dbReference>
<dbReference type="SUPFAM" id="SSF103473">
    <property type="entry name" value="MFS general substrate transporter"/>
    <property type="match status" value="2"/>
</dbReference>
<evidence type="ECO:0000256" key="5">
    <source>
        <dbReference type="ARBA" id="ARBA00022989"/>
    </source>
</evidence>
<keyword evidence="6 7" id="KW-0472">Membrane</keyword>
<feature type="transmembrane region" description="Helical" evidence="7">
    <location>
        <begin position="396"/>
        <end position="415"/>
    </location>
</feature>
<dbReference type="PANTHER" id="PTHR23501">
    <property type="entry name" value="MAJOR FACILITATOR SUPERFAMILY"/>
    <property type="match status" value="1"/>
</dbReference>
<feature type="transmembrane region" description="Helical" evidence="7">
    <location>
        <begin position="149"/>
        <end position="166"/>
    </location>
</feature>
<feature type="transmembrane region" description="Helical" evidence="7">
    <location>
        <begin position="342"/>
        <end position="364"/>
    </location>
</feature>
<evidence type="ECO:0000256" key="7">
    <source>
        <dbReference type="SAM" id="Phobius"/>
    </source>
</evidence>
<evidence type="ECO:0000256" key="3">
    <source>
        <dbReference type="ARBA" id="ARBA00022448"/>
    </source>
</evidence>
<feature type="transmembrane region" description="Helical" evidence="7">
    <location>
        <begin position="181"/>
        <end position="203"/>
    </location>
</feature>
<dbReference type="OrthoDB" id="4078873at2759"/>
<feature type="transmembrane region" description="Helical" evidence="7">
    <location>
        <begin position="435"/>
        <end position="457"/>
    </location>
</feature>
<feature type="transmembrane region" description="Helical" evidence="7">
    <location>
        <begin position="230"/>
        <end position="255"/>
    </location>
</feature>
<feature type="transmembrane region" description="Helical" evidence="7">
    <location>
        <begin position="93"/>
        <end position="110"/>
    </location>
</feature>
<feature type="transmembrane region" description="Helical" evidence="7">
    <location>
        <begin position="15"/>
        <end position="38"/>
    </location>
</feature>
<dbReference type="Gene3D" id="1.20.1250.20">
    <property type="entry name" value="MFS general substrate transporter like domains"/>
    <property type="match status" value="2"/>
</dbReference>
<dbReference type="AlphaFoldDB" id="A0A6A5R2W6"/>
<accession>A0A6A5R2W6</accession>
<reference evidence="8" key="1">
    <citation type="journal article" date="2020" name="Stud. Mycol.">
        <title>101 Dothideomycetes genomes: a test case for predicting lifestyles and emergence of pathogens.</title>
        <authorList>
            <person name="Haridas S."/>
            <person name="Albert R."/>
            <person name="Binder M."/>
            <person name="Bloem J."/>
            <person name="Labutti K."/>
            <person name="Salamov A."/>
            <person name="Andreopoulos B."/>
            <person name="Baker S."/>
            <person name="Barry K."/>
            <person name="Bills G."/>
            <person name="Bluhm B."/>
            <person name="Cannon C."/>
            <person name="Castanera R."/>
            <person name="Culley D."/>
            <person name="Daum C."/>
            <person name="Ezra D."/>
            <person name="Gonzalez J."/>
            <person name="Henrissat B."/>
            <person name="Kuo A."/>
            <person name="Liang C."/>
            <person name="Lipzen A."/>
            <person name="Lutzoni F."/>
            <person name="Magnuson J."/>
            <person name="Mondo S."/>
            <person name="Nolan M."/>
            <person name="Ohm R."/>
            <person name="Pangilinan J."/>
            <person name="Park H.-J."/>
            <person name="Ramirez L."/>
            <person name="Alfaro M."/>
            <person name="Sun H."/>
            <person name="Tritt A."/>
            <person name="Yoshinaga Y."/>
            <person name="Zwiers L.-H."/>
            <person name="Turgeon B."/>
            <person name="Goodwin S."/>
            <person name="Spatafora J."/>
            <person name="Crous P."/>
            <person name="Grigoriev I."/>
        </authorList>
    </citation>
    <scope>NUCLEOTIDE SEQUENCE</scope>
    <source>
        <strain evidence="8">HMLAC05119</strain>
    </source>
</reference>
<dbReference type="Proteomes" id="UP000800096">
    <property type="component" value="Unassembled WGS sequence"/>
</dbReference>
<keyword evidence="3" id="KW-0813">Transport</keyword>
<keyword evidence="4 7" id="KW-0812">Transmembrane</keyword>
<feature type="transmembrane region" description="Helical" evidence="7">
    <location>
        <begin position="510"/>
        <end position="529"/>
    </location>
</feature>
<feature type="transmembrane region" description="Helical" evidence="7">
    <location>
        <begin position="122"/>
        <end position="140"/>
    </location>
</feature>
<evidence type="ECO:0000256" key="1">
    <source>
        <dbReference type="ARBA" id="ARBA00004141"/>
    </source>
</evidence>
<gene>
    <name evidence="8" type="ORF">BDU57DRAFT_486454</name>
</gene>
<sequence>MEADDVPAGVRQMEAIIAVWTMKWMVAAYILITFIAFVNSLHQNMNNTLNPFVTSAFYKHSLTPMTNQVAQIVSGVSKLPLAMFINICGRPHGFAICLFCVVIALIMMALCQNVETYAAAQVFYWTGINGMTYVIDIFIADTSLLKNRLIWFGIVGSPYICNTFASPKTAEAFIERSTWRWAYGSFAIITPFLCIPFWGIFWFMNKKATNLGIVKKPRNGRTFWQSFKHWFIEFDVIGLVLICAGFIVFLLPFSLATNLQYSWESPTIISMIMIGFVLLVFFGAWEYYMATKTFFPFYLMKNRSIVAACLLGFHAWLAFYSYKSMYLSYLQVVFDLSISNAGYILNIYNLVSATWAIIISLIFRWVDTYRWAAFIAVPVQIAMAGCLVKFRHPGTSVGLLVMVEVFYAMGAAVVVQIESVAVMATVPHQNMATGLALLFMMTSLGGAFGQAISGAIWTNVVLKKLTMYLPEDKKHLAPSIYGNLNTQMSFKMGSPEREATIAAFGDAQKIMAVVAVCSLVPCLAWVFMLKNIRLSDHRRTAGLQA</sequence>
<protein>
    <submittedName>
        <fullName evidence="8">Major facilitator superfamily domain-containing protein</fullName>
    </submittedName>
</protein>
<feature type="transmembrane region" description="Helical" evidence="7">
    <location>
        <begin position="267"/>
        <end position="285"/>
    </location>
</feature>
<dbReference type="FunFam" id="1.20.1250.20:FF:000284">
    <property type="entry name" value="Siderophore iron transporter mirB"/>
    <property type="match status" value="1"/>
</dbReference>
<evidence type="ECO:0000256" key="6">
    <source>
        <dbReference type="ARBA" id="ARBA00023136"/>
    </source>
</evidence>
<evidence type="ECO:0000256" key="2">
    <source>
        <dbReference type="ARBA" id="ARBA00008335"/>
    </source>
</evidence>
<name>A0A6A5R2W6_AMPQU</name>
<dbReference type="GO" id="GO:0005886">
    <property type="term" value="C:plasma membrane"/>
    <property type="evidence" value="ECO:0007669"/>
    <property type="project" value="TreeGrafter"/>
</dbReference>
<comment type="subcellular location">
    <subcellularLocation>
        <location evidence="1">Membrane</location>
        <topology evidence="1">Multi-pass membrane protein</topology>
    </subcellularLocation>
</comment>
<feature type="transmembrane region" description="Helical" evidence="7">
    <location>
        <begin position="305"/>
        <end position="322"/>
    </location>
</feature>
<organism evidence="8 9">
    <name type="scientific">Ampelomyces quisqualis</name>
    <name type="common">Powdery mildew agent</name>
    <dbReference type="NCBI Taxonomy" id="50730"/>
    <lineage>
        <taxon>Eukaryota</taxon>
        <taxon>Fungi</taxon>
        <taxon>Dikarya</taxon>
        <taxon>Ascomycota</taxon>
        <taxon>Pezizomycotina</taxon>
        <taxon>Dothideomycetes</taxon>
        <taxon>Pleosporomycetidae</taxon>
        <taxon>Pleosporales</taxon>
        <taxon>Pleosporineae</taxon>
        <taxon>Phaeosphaeriaceae</taxon>
        <taxon>Ampelomyces</taxon>
    </lineage>
</organism>
<feature type="transmembrane region" description="Helical" evidence="7">
    <location>
        <begin position="371"/>
        <end position="390"/>
    </location>
</feature>
<dbReference type="Pfam" id="PF07690">
    <property type="entry name" value="MFS_1"/>
    <property type="match status" value="1"/>
</dbReference>
<evidence type="ECO:0000256" key="4">
    <source>
        <dbReference type="ARBA" id="ARBA00022692"/>
    </source>
</evidence>
<dbReference type="GO" id="GO:0022857">
    <property type="term" value="F:transmembrane transporter activity"/>
    <property type="evidence" value="ECO:0007669"/>
    <property type="project" value="InterPro"/>
</dbReference>
<evidence type="ECO:0000313" key="8">
    <source>
        <dbReference type="EMBL" id="KAF1921993.1"/>
    </source>
</evidence>
<dbReference type="EMBL" id="ML979132">
    <property type="protein sequence ID" value="KAF1921993.1"/>
    <property type="molecule type" value="Genomic_DNA"/>
</dbReference>
<keyword evidence="9" id="KW-1185">Reference proteome</keyword>
<dbReference type="PANTHER" id="PTHR23501:SF107">
    <property type="entry name" value="TRANSPORTER, PUTATIVE (AFU_ORTHOLOGUE AFUA_7G04730)-RELATED"/>
    <property type="match status" value="1"/>
</dbReference>
<comment type="similarity">
    <text evidence="2">Belongs to the major facilitator superfamily.</text>
</comment>
<dbReference type="InterPro" id="IPR036259">
    <property type="entry name" value="MFS_trans_sf"/>
</dbReference>
<keyword evidence="5 7" id="KW-1133">Transmembrane helix</keyword>